<dbReference type="GO" id="GO:0015562">
    <property type="term" value="F:efflux transmembrane transporter activity"/>
    <property type="evidence" value="ECO:0007669"/>
    <property type="project" value="InterPro"/>
</dbReference>
<dbReference type="Gene3D" id="3.30.70.1320">
    <property type="entry name" value="Multidrug efflux transporter AcrB pore domain like"/>
    <property type="match status" value="1"/>
</dbReference>
<dbReference type="KEGG" id="agl:PYTT_1439"/>
<dbReference type="SUPFAM" id="SSF82866">
    <property type="entry name" value="Multidrug efflux transporter AcrB transmembrane domain"/>
    <property type="match status" value="2"/>
</dbReference>
<accession>A0A1C7P9X1</accession>
<dbReference type="Gene3D" id="3.30.70.1430">
    <property type="entry name" value="Multidrug efflux transporter AcrB pore domain"/>
    <property type="match status" value="2"/>
</dbReference>
<feature type="transmembrane region" description="Helical" evidence="9">
    <location>
        <begin position="869"/>
        <end position="891"/>
    </location>
</feature>
<dbReference type="PRINTS" id="PR00702">
    <property type="entry name" value="ACRIFLAVINRP"/>
</dbReference>
<dbReference type="Gene3D" id="1.20.1640.10">
    <property type="entry name" value="Multidrug efflux transporter AcrB transmembrane domain"/>
    <property type="match status" value="2"/>
</dbReference>
<feature type="transmembrane region" description="Helical" evidence="9">
    <location>
        <begin position="924"/>
        <end position="949"/>
    </location>
</feature>
<dbReference type="EMBL" id="LT629973">
    <property type="protein sequence ID" value="SEH88370.1"/>
    <property type="molecule type" value="Genomic_DNA"/>
</dbReference>
<keyword evidence="5" id="KW-0997">Cell inner membrane</keyword>
<sequence>MIEFFIRRPIVAICISIMIVMLGTISILRLPIAQYPDIVPPEIQISTSYPGADCNTVVDSVATPIEQVMSGVDGMEYMTSTSTNTGGMNLSVLFDVGTEPTTDQLLSYLRYAEANSQLPAEVNAMGITIRKVSGPPMLLYSLTSPTGKYDDLWMANYAYINLVNRLLRVPGVGNVQVFGAGQYAMRVWLDPDKLAALRITIPQVLSAIRAQNTVNPIGQIGGEPSVEGQKFTYTVIARGRLKTQEDFSRIIVRADGDAIVRLSDVGRVELGAETYNIKGQYNGKPCAALAIYQSPGSNALQTVEGVQKTLAEFKLAPGLELTEALNTTTAVKLGIQEIVTTLLSALGLVILVVFVFLKGWRATLIPLAAIPVSIVGTFALLPVFGLDINTICLMGLVLAIGLVVDDAIVVVEAVQTHIDKGEPPAQATRAAMKEVAGPVVATALVLSAVFLPSMLLPGITGLLFKQFAVTIGVSIVISAFNALSLSPALCALLLRPKQERRENILTKAGNAFEAGFTKVRAGYVRGSGFLIRKAAITGLALLLITVGIIPLGKAVPGGFLPDEDEGYFYGTVQLPYQTALGVTLDTCRQVEQLVSAMPEVAGITTVAGFNMMTGVQSANNCFFFVNLKPWAERQGPGQKAGELSAKLRMEMRTRIPGGIGFSMTPPPIPGVGASSDITFLLEDRENRGNAYLAKQTQAFIEELKKSPEILAVENFMAPSTPQYYLELDQEKALLQGVDIAEANQTLQAFMGSLFVNYYNNFGFQWQVYIQADADARKNIEGIKKLYLSGRNGVQVPLESLVTSKSIEGPQFMIRQNMYNASMLDIVARPGYSTQQVMSAVERIFDRTMPTGMGYSYSGMSYQEQKAAQGIGIGTIFAISAFFIYLVLASLYESWRMPIAILLSVPVAVIGALGALYIYGLDLNIYAEIGLIMLIALAAKNAILIVKFGIDRLEEGMDLKKAALMAAQVRFRPIIMTSFAFILGCVPLAMASGAGANAREVIGIAVIGGMLAAVFIGLFFLPYAFYIITRIKKSPRQEPQEAAASTPPGAAR</sequence>
<evidence type="ECO:0000256" key="7">
    <source>
        <dbReference type="ARBA" id="ARBA00022989"/>
    </source>
</evidence>
<dbReference type="InterPro" id="IPR027463">
    <property type="entry name" value="AcrB_DN_DC_subdom"/>
</dbReference>
<evidence type="ECO:0000256" key="4">
    <source>
        <dbReference type="ARBA" id="ARBA00022475"/>
    </source>
</evidence>
<dbReference type="GO" id="GO:0005886">
    <property type="term" value="C:plasma membrane"/>
    <property type="evidence" value="ECO:0007669"/>
    <property type="project" value="UniProtKB-SubCell"/>
</dbReference>
<evidence type="ECO:0000313" key="10">
    <source>
        <dbReference type="EMBL" id="SEH88370.1"/>
    </source>
</evidence>
<reference evidence="11" key="1">
    <citation type="submission" date="2016-09" db="EMBL/GenBank/DDBJ databases">
        <authorList>
            <person name="Koehorst J."/>
        </authorList>
    </citation>
    <scope>NUCLEOTIDE SEQUENCE [LARGE SCALE GENOMIC DNA]</scope>
</reference>
<dbReference type="OrthoDB" id="9807612at2"/>
<dbReference type="PANTHER" id="PTHR32063">
    <property type="match status" value="1"/>
</dbReference>
<feature type="transmembrane region" description="Helical" evidence="9">
    <location>
        <begin position="12"/>
        <end position="32"/>
    </location>
</feature>
<feature type="transmembrane region" description="Helical" evidence="9">
    <location>
        <begin position="1001"/>
        <end position="1027"/>
    </location>
</feature>
<feature type="transmembrane region" description="Helical" evidence="9">
    <location>
        <begin position="970"/>
        <end position="989"/>
    </location>
</feature>
<protein>
    <submittedName>
        <fullName evidence="10">2a0602: rnd transporter hydrophobe/amphiphile efflux-1 (Hae1) family</fullName>
    </submittedName>
</protein>
<dbReference type="Proteomes" id="UP000176204">
    <property type="component" value="Chromosome I"/>
</dbReference>
<dbReference type="RefSeq" id="WP_067771604.1">
    <property type="nucleotide sequence ID" value="NZ_LIGX01000001.1"/>
</dbReference>
<feature type="transmembrane region" description="Helical" evidence="9">
    <location>
        <begin position="435"/>
        <end position="455"/>
    </location>
</feature>
<evidence type="ECO:0000256" key="3">
    <source>
        <dbReference type="ARBA" id="ARBA00022448"/>
    </source>
</evidence>
<dbReference type="GO" id="GO:0042910">
    <property type="term" value="F:xenobiotic transmembrane transporter activity"/>
    <property type="evidence" value="ECO:0007669"/>
    <property type="project" value="TreeGrafter"/>
</dbReference>
<keyword evidence="3" id="KW-0813">Transport</keyword>
<feature type="transmembrane region" description="Helical" evidence="9">
    <location>
        <begin position="898"/>
        <end position="918"/>
    </location>
</feature>
<dbReference type="SUPFAM" id="SSF82714">
    <property type="entry name" value="Multidrug efflux transporter AcrB TolC docking domain, DN and DC subdomains"/>
    <property type="match status" value="2"/>
</dbReference>
<comment type="subcellular location">
    <subcellularLocation>
        <location evidence="1">Cell inner membrane</location>
        <topology evidence="1">Multi-pass membrane protein</topology>
    </subcellularLocation>
</comment>
<evidence type="ECO:0000256" key="8">
    <source>
        <dbReference type="ARBA" id="ARBA00023136"/>
    </source>
</evidence>
<dbReference type="SUPFAM" id="SSF82693">
    <property type="entry name" value="Multidrug efflux transporter AcrB pore domain, PN1, PN2, PC1 and PC2 subdomains"/>
    <property type="match status" value="4"/>
</dbReference>
<keyword evidence="7 9" id="KW-1133">Transmembrane helix</keyword>
<feature type="transmembrane region" description="Helical" evidence="9">
    <location>
        <begin position="364"/>
        <end position="385"/>
    </location>
</feature>
<evidence type="ECO:0000256" key="9">
    <source>
        <dbReference type="SAM" id="Phobius"/>
    </source>
</evidence>
<feature type="transmembrane region" description="Helical" evidence="9">
    <location>
        <begin position="338"/>
        <end position="357"/>
    </location>
</feature>
<comment type="similarity">
    <text evidence="2">Belongs to the resistance-nodulation-cell division (RND) (TC 2.A.6) family.</text>
</comment>
<evidence type="ECO:0000256" key="5">
    <source>
        <dbReference type="ARBA" id="ARBA00022519"/>
    </source>
</evidence>
<keyword evidence="8 9" id="KW-0472">Membrane</keyword>
<feature type="transmembrane region" description="Helical" evidence="9">
    <location>
        <begin position="391"/>
        <end position="414"/>
    </location>
</feature>
<evidence type="ECO:0000256" key="6">
    <source>
        <dbReference type="ARBA" id="ARBA00022692"/>
    </source>
</evidence>
<evidence type="ECO:0000313" key="11">
    <source>
        <dbReference type="Proteomes" id="UP000176204"/>
    </source>
</evidence>
<dbReference type="PATRIC" id="fig|1679444.3.peg.1435"/>
<dbReference type="InterPro" id="IPR001036">
    <property type="entry name" value="Acrflvin-R"/>
</dbReference>
<dbReference type="GO" id="GO:0009636">
    <property type="term" value="P:response to toxic substance"/>
    <property type="evidence" value="ECO:0007669"/>
    <property type="project" value="UniProtKB-ARBA"/>
</dbReference>
<name>A0A1C7P9X1_9BACT</name>
<dbReference type="PANTHER" id="PTHR32063:SF24">
    <property type="entry name" value="CATION EFFLUX SYSTEM (ACRB_ACRD_ACRF FAMILY)"/>
    <property type="match status" value="1"/>
</dbReference>
<evidence type="ECO:0000256" key="1">
    <source>
        <dbReference type="ARBA" id="ARBA00004429"/>
    </source>
</evidence>
<feature type="transmembrane region" description="Helical" evidence="9">
    <location>
        <begin position="534"/>
        <end position="552"/>
    </location>
</feature>
<dbReference type="STRING" id="1679444.PYTT_1439"/>
<dbReference type="AlphaFoldDB" id="A0A1C7P9X1"/>
<feature type="transmembrane region" description="Helical" evidence="9">
    <location>
        <begin position="467"/>
        <end position="494"/>
    </location>
</feature>
<dbReference type="InterPro" id="IPR004764">
    <property type="entry name" value="MdtF-like"/>
</dbReference>
<dbReference type="NCBIfam" id="TIGR00915">
    <property type="entry name" value="2A0602"/>
    <property type="match status" value="1"/>
</dbReference>
<evidence type="ECO:0000256" key="2">
    <source>
        <dbReference type="ARBA" id="ARBA00010942"/>
    </source>
</evidence>
<dbReference type="Pfam" id="PF00873">
    <property type="entry name" value="ACR_tran"/>
    <property type="match status" value="1"/>
</dbReference>
<gene>
    <name evidence="10" type="ORF">PYTT_1439</name>
</gene>
<keyword evidence="4" id="KW-1003">Cell membrane</keyword>
<keyword evidence="11" id="KW-1185">Reference proteome</keyword>
<dbReference type="Gene3D" id="3.30.2090.10">
    <property type="entry name" value="Multidrug efflux transporter AcrB TolC docking domain, DN and DC subdomains"/>
    <property type="match status" value="2"/>
</dbReference>
<organism evidence="10 11">
    <name type="scientific">Akkermansia glycaniphila</name>
    <dbReference type="NCBI Taxonomy" id="1679444"/>
    <lineage>
        <taxon>Bacteria</taxon>
        <taxon>Pseudomonadati</taxon>
        <taxon>Verrucomicrobiota</taxon>
        <taxon>Verrucomicrobiia</taxon>
        <taxon>Verrucomicrobiales</taxon>
        <taxon>Akkermansiaceae</taxon>
        <taxon>Akkermansia</taxon>
    </lineage>
</organism>
<proteinExistence type="inferred from homology"/>
<dbReference type="Gene3D" id="3.30.70.1440">
    <property type="entry name" value="Multidrug efflux transporter AcrB pore domain"/>
    <property type="match status" value="1"/>
</dbReference>
<dbReference type="FunFam" id="1.20.1640.10:FF:000001">
    <property type="entry name" value="Efflux pump membrane transporter"/>
    <property type="match status" value="1"/>
</dbReference>
<keyword evidence="6 9" id="KW-0812">Transmembrane</keyword>